<gene>
    <name evidence="3" type="ORF">K4G66_26620</name>
</gene>
<dbReference type="InterPro" id="IPR007421">
    <property type="entry name" value="Schlafen_AlbA_2_dom"/>
</dbReference>
<reference evidence="3" key="2">
    <citation type="journal article" date="2024" name="Antonie Van Leeuwenhoek">
        <title>Roseihalotalea indica gen. nov., sp. nov., a halophilic Bacteroidetes from mesopelagic Southwest Indian Ocean with higher carbohydrate metabolic potential.</title>
        <authorList>
            <person name="Chen B."/>
            <person name="Zhang M."/>
            <person name="Lin D."/>
            <person name="Ye J."/>
            <person name="Tang K."/>
        </authorList>
    </citation>
    <scope>NUCLEOTIDE SEQUENCE</scope>
    <source>
        <strain evidence="3">TK19036</strain>
    </source>
</reference>
<accession>A0AA49GM73</accession>
<dbReference type="AlphaFoldDB" id="A0AA49GM73"/>
<proteinExistence type="predicted"/>
<dbReference type="Pfam" id="PF04326">
    <property type="entry name" value="SLFN_AlbA_2"/>
    <property type="match status" value="1"/>
</dbReference>
<feature type="transmembrane region" description="Helical" evidence="1">
    <location>
        <begin position="60"/>
        <end position="79"/>
    </location>
</feature>
<evidence type="ECO:0000256" key="1">
    <source>
        <dbReference type="SAM" id="Phobius"/>
    </source>
</evidence>
<organism evidence="3">
    <name type="scientific">Roseihalotalea indica</name>
    <dbReference type="NCBI Taxonomy" id="2867963"/>
    <lineage>
        <taxon>Bacteria</taxon>
        <taxon>Pseudomonadati</taxon>
        <taxon>Bacteroidota</taxon>
        <taxon>Cytophagia</taxon>
        <taxon>Cytophagales</taxon>
        <taxon>Catalimonadaceae</taxon>
        <taxon>Roseihalotalea</taxon>
    </lineage>
</organism>
<dbReference type="InterPro" id="IPR038461">
    <property type="entry name" value="Schlafen_AlbA_2_dom_sf"/>
</dbReference>
<dbReference type="EMBL" id="CP120682">
    <property type="protein sequence ID" value="WKN35943.1"/>
    <property type="molecule type" value="Genomic_DNA"/>
</dbReference>
<name>A0AA49GM73_9BACT</name>
<dbReference type="GO" id="GO:0005524">
    <property type="term" value="F:ATP binding"/>
    <property type="evidence" value="ECO:0007669"/>
    <property type="project" value="UniProtKB-KW"/>
</dbReference>
<keyword evidence="3" id="KW-0067">ATP-binding</keyword>
<reference evidence="3" key="1">
    <citation type="journal article" date="2023" name="Comput. Struct. Biotechnol. J.">
        <title>Discovery of a novel marine Bacteroidetes with a rich repertoire of carbohydrate-active enzymes.</title>
        <authorList>
            <person name="Chen B."/>
            <person name="Liu G."/>
            <person name="Chen Q."/>
            <person name="Wang H."/>
            <person name="Liu L."/>
            <person name="Tang K."/>
        </authorList>
    </citation>
    <scope>NUCLEOTIDE SEQUENCE</scope>
    <source>
        <strain evidence="3">TK19036</strain>
    </source>
</reference>
<protein>
    <submittedName>
        <fullName evidence="3">ATP-binding protein</fullName>
    </submittedName>
</protein>
<evidence type="ECO:0000313" key="3">
    <source>
        <dbReference type="EMBL" id="WKN35943.1"/>
    </source>
</evidence>
<feature type="domain" description="Schlafen AlbA-2" evidence="2">
    <location>
        <begin position="104"/>
        <end position="239"/>
    </location>
</feature>
<dbReference type="PANTHER" id="PTHR30595:SF6">
    <property type="entry name" value="SCHLAFEN ALBA-2 DOMAIN-CONTAINING PROTEIN"/>
    <property type="match status" value="1"/>
</dbReference>
<keyword evidence="1" id="KW-0472">Membrane</keyword>
<evidence type="ECO:0000259" key="2">
    <source>
        <dbReference type="Pfam" id="PF04326"/>
    </source>
</evidence>
<dbReference type="PANTHER" id="PTHR30595">
    <property type="entry name" value="GLPR-RELATED TRANSCRIPTIONAL REPRESSOR"/>
    <property type="match status" value="1"/>
</dbReference>
<sequence length="255" mass="29432">MKRKRLFYYIIIGVVLGILLLQPVVISLHMYDMQGDQGNWWAWLLTSYQQAVGSWDVDQVITKLLFGLLGVTLALLFMVRQKIFQLTGKRDKLEEIKELIAAGENQQVEFKSTLRWDLHQFKPNKALETVVAKTIVGFMNTQGGHLFIGIDDDGQLRGLQEDYATLKKPGRDGFEQYIMELISNKLGTNFCTLVAISFYTIEMYEFCYLAIKRAGYPVYLHDNDRSHFFVRTGNGTRELDIPEALDYIEENLNVR</sequence>
<keyword evidence="1" id="KW-0812">Transmembrane</keyword>
<keyword evidence="3" id="KW-0547">Nucleotide-binding</keyword>
<feature type="transmembrane region" description="Helical" evidence="1">
    <location>
        <begin position="7"/>
        <end position="31"/>
    </location>
</feature>
<dbReference type="Gene3D" id="3.30.950.30">
    <property type="entry name" value="Schlafen, AAA domain"/>
    <property type="match status" value="1"/>
</dbReference>
<keyword evidence="1" id="KW-1133">Transmembrane helix</keyword>